<gene>
    <name evidence="3" type="ORF">SAMN04488498_111127</name>
</gene>
<evidence type="ECO:0000313" key="4">
    <source>
        <dbReference type="Proteomes" id="UP000323300"/>
    </source>
</evidence>
<dbReference type="Proteomes" id="UP000323300">
    <property type="component" value="Unassembled WGS sequence"/>
</dbReference>
<sequence length="192" mass="21589">MAVINMHQAKTELSDLVARAEAGEEIVIARRNKPAVKLVPVEDAVGDLKGKRRPGVLAELLEPEALALLREATKDIDWFEHAPDEYISKTDIAAYYRKYPHEWDEMRSMVGFAEDKQAEYDAAALRQAVEAGREFTIMRDGKPVAKVVPVGPEPKSRGWGAWEGRYQLPDSYFDPLPEEELRAWDGSDEPPA</sequence>
<dbReference type="Gene3D" id="3.40.1620.10">
    <property type="entry name" value="YefM-like domain"/>
    <property type="match status" value="1"/>
</dbReference>
<evidence type="ECO:0000313" key="3">
    <source>
        <dbReference type="EMBL" id="SFK73478.1"/>
    </source>
</evidence>
<dbReference type="SUPFAM" id="SSF143120">
    <property type="entry name" value="YefM-like"/>
    <property type="match status" value="1"/>
</dbReference>
<dbReference type="PANTHER" id="PTHR35377:SF4">
    <property type="entry name" value="PREVENT-HOST-DEATH FAMILY PROTEIN"/>
    <property type="match status" value="1"/>
</dbReference>
<dbReference type="EMBL" id="FOSL01000011">
    <property type="protein sequence ID" value="SFK73478.1"/>
    <property type="molecule type" value="Genomic_DNA"/>
</dbReference>
<comment type="function">
    <text evidence="2">Antitoxin component of a type II toxin-antitoxin (TA) system.</text>
</comment>
<dbReference type="PANTHER" id="PTHR35377">
    <property type="entry name" value="ANTITOXIN VAPB49-RELATED-RELATED"/>
    <property type="match status" value="1"/>
</dbReference>
<comment type="similarity">
    <text evidence="1 2">Belongs to the phD/YefM antitoxin family.</text>
</comment>
<keyword evidence="4" id="KW-1185">Reference proteome</keyword>
<dbReference type="InterPro" id="IPR036165">
    <property type="entry name" value="YefM-like_sf"/>
</dbReference>
<name>A0A1I4BXE5_9HYPH</name>
<dbReference type="InterPro" id="IPR006442">
    <property type="entry name" value="Antitoxin_Phd/YefM"/>
</dbReference>
<dbReference type="Pfam" id="PF02604">
    <property type="entry name" value="PhdYeFM_antitox"/>
    <property type="match status" value="1"/>
</dbReference>
<proteinExistence type="inferred from homology"/>
<evidence type="ECO:0000256" key="1">
    <source>
        <dbReference type="ARBA" id="ARBA00009981"/>
    </source>
</evidence>
<dbReference type="RefSeq" id="WP_210249690.1">
    <property type="nucleotide sequence ID" value="NZ_BSPE01000004.1"/>
</dbReference>
<organism evidence="3 4">
    <name type="scientific">Neomesorhizobium albiziae</name>
    <dbReference type="NCBI Taxonomy" id="335020"/>
    <lineage>
        <taxon>Bacteria</taxon>
        <taxon>Pseudomonadati</taxon>
        <taxon>Pseudomonadota</taxon>
        <taxon>Alphaproteobacteria</taxon>
        <taxon>Hyphomicrobiales</taxon>
        <taxon>Phyllobacteriaceae</taxon>
        <taxon>Neomesorhizobium</taxon>
    </lineage>
</organism>
<dbReference type="AlphaFoldDB" id="A0A1I4BXE5"/>
<reference evidence="3 4" key="1">
    <citation type="submission" date="2016-10" db="EMBL/GenBank/DDBJ databases">
        <authorList>
            <person name="Varghese N."/>
            <person name="Submissions S."/>
        </authorList>
    </citation>
    <scope>NUCLEOTIDE SEQUENCE [LARGE SCALE GENOMIC DNA]</scope>
    <source>
        <strain evidence="3 4">DSM 21822</strain>
    </source>
</reference>
<evidence type="ECO:0000256" key="2">
    <source>
        <dbReference type="RuleBase" id="RU362080"/>
    </source>
</evidence>
<dbReference type="NCBIfam" id="TIGR01552">
    <property type="entry name" value="phd_fam"/>
    <property type="match status" value="1"/>
</dbReference>
<dbReference type="InterPro" id="IPR051416">
    <property type="entry name" value="phD-YefM_TA_antitoxins"/>
</dbReference>
<protein>
    <recommendedName>
        <fullName evidence="2">Antitoxin</fullName>
    </recommendedName>
</protein>
<accession>A0A1I4BXE5</accession>